<name>A0A1A9MBX7_9XANT</name>
<protein>
    <submittedName>
        <fullName evidence="2">Uncharacterized protein</fullName>
    </submittedName>
</protein>
<dbReference type="OrthoDB" id="573331at2"/>
<dbReference type="RefSeq" id="WP_064508839.1">
    <property type="nucleotide sequence ID" value="NZ_JAYFSN010000017.1"/>
</dbReference>
<gene>
    <name evidence="2" type="ORF">A7D17_15990</name>
    <name evidence="1" type="ORF">VB146_05275</name>
</gene>
<sequence length="173" mass="18665">MTLRVVFGIDPGMSGAVAALLDGEAGPILDMPTMTVGKKQEVDARAIAVFIREIRSQHPGAVFAGCVERVRAMPPKDGRQAGAQSSMNFGESYAKAKAVLEVMGIPFSLAEPQSWKRHFGLIGQDKDASRQLAIRRFPSAASQLQRKKDDGRAEALLLALWHEQKQQPGALAA</sequence>
<keyword evidence="4" id="KW-1185">Reference proteome</keyword>
<dbReference type="Gene3D" id="3.30.420.10">
    <property type="entry name" value="Ribonuclease H-like superfamily/Ribonuclease H"/>
    <property type="match status" value="1"/>
</dbReference>
<dbReference type="PANTHER" id="PTHR36015:SF6">
    <property type="entry name" value="HOLLIDAY JUNCTION RESOLVASE MOC1, CHLOROPLASTIC-RELATED"/>
    <property type="match status" value="1"/>
</dbReference>
<reference evidence="1 4" key="2">
    <citation type="submission" date="2023-12" db="EMBL/GenBank/DDBJ databases">
        <title>Genome sequencing of Xanthomonas floridensis.</title>
        <authorList>
            <person name="Greer S."/>
            <person name="Harrison J."/>
            <person name="Grant M."/>
            <person name="Vicente J."/>
            <person name="Studholme D."/>
        </authorList>
    </citation>
    <scope>NUCLEOTIDE SEQUENCE [LARGE SCALE GENOMIC DNA]</scope>
    <source>
        <strain evidence="1 4">WHRI 8848</strain>
    </source>
</reference>
<dbReference type="CDD" id="cd22992">
    <property type="entry name" value="MOC1"/>
    <property type="match status" value="1"/>
</dbReference>
<dbReference type="Proteomes" id="UP001303614">
    <property type="component" value="Unassembled WGS sequence"/>
</dbReference>
<dbReference type="PANTHER" id="PTHR36015">
    <property type="entry name" value="HOLLIDAY JUNCTION RESOLVASE MOC1, CHLOROPLASTIC-RELATED"/>
    <property type="match status" value="1"/>
</dbReference>
<dbReference type="GO" id="GO:0003676">
    <property type="term" value="F:nucleic acid binding"/>
    <property type="evidence" value="ECO:0007669"/>
    <property type="project" value="InterPro"/>
</dbReference>
<reference evidence="2 3" key="1">
    <citation type="submission" date="2016-05" db="EMBL/GenBank/DDBJ databases">
        <title>Pathogenic, phenotypic and molecular characterisation of Xanthomonas nasturtii sp. nov. and Xanthomonas floridensis sp. nov., new species of Xanthomonas associated with watercress production in Florida.</title>
        <authorList>
            <person name="Vicente J.G."/>
            <person name="Rothwell S."/>
            <person name="Holub E.B."/>
            <person name="Studholme D.J."/>
        </authorList>
    </citation>
    <scope>NUCLEOTIDE SEQUENCE [LARGE SCALE GENOMIC DNA]</scope>
    <source>
        <strain evidence="2 3">WHRI 8848</strain>
    </source>
</reference>
<accession>A0A1A9MBX7</accession>
<dbReference type="InterPro" id="IPR012337">
    <property type="entry name" value="RNaseH-like_sf"/>
</dbReference>
<comment type="caution">
    <text evidence="2">The sequence shown here is derived from an EMBL/GenBank/DDBJ whole genome shotgun (WGS) entry which is preliminary data.</text>
</comment>
<evidence type="ECO:0000313" key="3">
    <source>
        <dbReference type="Proteomes" id="UP000077659"/>
    </source>
</evidence>
<dbReference type="STRING" id="1843580.A7D17_15990"/>
<evidence type="ECO:0000313" key="4">
    <source>
        <dbReference type="Proteomes" id="UP001303614"/>
    </source>
</evidence>
<organism evidence="2 3">
    <name type="scientific">Xanthomonas floridensis</name>
    <dbReference type="NCBI Taxonomy" id="1843580"/>
    <lineage>
        <taxon>Bacteria</taxon>
        <taxon>Pseudomonadati</taxon>
        <taxon>Pseudomonadota</taxon>
        <taxon>Gammaproteobacteria</taxon>
        <taxon>Lysobacterales</taxon>
        <taxon>Lysobacteraceae</taxon>
        <taxon>Xanthomonas</taxon>
    </lineage>
</organism>
<evidence type="ECO:0000313" key="2">
    <source>
        <dbReference type="EMBL" id="OAG67688.1"/>
    </source>
</evidence>
<evidence type="ECO:0000313" key="1">
    <source>
        <dbReference type="EMBL" id="MEA5123289.1"/>
    </source>
</evidence>
<dbReference type="AlphaFoldDB" id="A0A1A9MBX7"/>
<dbReference type="InterPro" id="IPR045290">
    <property type="entry name" value="MOC1-like"/>
</dbReference>
<proteinExistence type="predicted"/>
<dbReference type="EMBL" id="LXNG01000014">
    <property type="protein sequence ID" value="OAG67688.1"/>
    <property type="molecule type" value="Genomic_DNA"/>
</dbReference>
<dbReference type="InterPro" id="IPR036397">
    <property type="entry name" value="RNaseH_sf"/>
</dbReference>
<dbReference type="GO" id="GO:0008821">
    <property type="term" value="F:crossover junction DNA endonuclease activity"/>
    <property type="evidence" value="ECO:0007669"/>
    <property type="project" value="InterPro"/>
</dbReference>
<dbReference type="EMBL" id="JAYFSO010000005">
    <property type="protein sequence ID" value="MEA5123289.1"/>
    <property type="molecule type" value="Genomic_DNA"/>
</dbReference>
<dbReference type="Proteomes" id="UP000077659">
    <property type="component" value="Unassembled WGS sequence"/>
</dbReference>
<dbReference type="SUPFAM" id="SSF53098">
    <property type="entry name" value="Ribonuclease H-like"/>
    <property type="match status" value="1"/>
</dbReference>